<protein>
    <recommendedName>
        <fullName evidence="3">HTH iclR-type domain-containing protein</fullName>
    </recommendedName>
</protein>
<reference evidence="1 2" key="1">
    <citation type="submission" date="2018-10" db="EMBL/GenBank/DDBJ databases">
        <authorList>
            <person name="Li J."/>
        </authorList>
    </citation>
    <scope>NUCLEOTIDE SEQUENCE [LARGE SCALE GENOMIC DNA]</scope>
    <source>
        <strain evidence="1 2">IF 016277</strain>
    </source>
</reference>
<dbReference type="EMBL" id="RCUX01000010">
    <property type="protein sequence ID" value="RLP74573.1"/>
    <property type="molecule type" value="Genomic_DNA"/>
</dbReference>
<evidence type="ECO:0000313" key="2">
    <source>
        <dbReference type="Proteomes" id="UP000272503"/>
    </source>
</evidence>
<gene>
    <name evidence="1" type="ORF">D9V32_12870</name>
</gene>
<sequence>MPGLIERSIVPPTEADIVAGGIGRVRDRLPSGWRLTEFAPPVGLPPIDAAYTLRSPDGNEARIIVQAKRLVEVRDVPRIREQFDVLRALEPAVVPVISARYLAKSTRERLALAGLSYMDATGNLYLSADLPALFVADRGADSDPWRGPGRPRGTLKGEPAAKVVRALVDAPGPWKISDLVRFSESSTGSVYRVLEFLEAEALTFREGGLIAVPDWSALLRRWSEDYGFLDTNTVTRWIAPRGLDSLLDRIRTGRTLNYAMTGSVAAATWEPYAPVRSAMIYASDIEATASAWGLRPTDTGANVLLVRPAYEALLRHTRERSDGLRIAAPTQVAADLMTGPGRAPAEADALVEWMQRNEHIWRK</sequence>
<dbReference type="Proteomes" id="UP000272503">
    <property type="component" value="Unassembled WGS sequence"/>
</dbReference>
<evidence type="ECO:0008006" key="3">
    <source>
        <dbReference type="Google" id="ProtNLM"/>
    </source>
</evidence>
<organism evidence="1 2">
    <name type="scientific">Mycetocola tolaasinivorans</name>
    <dbReference type="NCBI Taxonomy" id="76635"/>
    <lineage>
        <taxon>Bacteria</taxon>
        <taxon>Bacillati</taxon>
        <taxon>Actinomycetota</taxon>
        <taxon>Actinomycetes</taxon>
        <taxon>Micrococcales</taxon>
        <taxon>Microbacteriaceae</taxon>
        <taxon>Mycetocola</taxon>
    </lineage>
</organism>
<name>A0A3L7A2N7_9MICO</name>
<comment type="caution">
    <text evidence="1">The sequence shown here is derived from an EMBL/GenBank/DDBJ whole genome shotgun (WGS) entry which is preliminary data.</text>
</comment>
<proteinExistence type="predicted"/>
<accession>A0A3L7A2N7</accession>
<keyword evidence="2" id="KW-1185">Reference proteome</keyword>
<dbReference type="OrthoDB" id="3351920at2"/>
<dbReference type="AlphaFoldDB" id="A0A3L7A2N7"/>
<evidence type="ECO:0000313" key="1">
    <source>
        <dbReference type="EMBL" id="RLP74573.1"/>
    </source>
</evidence>